<evidence type="ECO:0000256" key="2">
    <source>
        <dbReference type="ARBA" id="ARBA00022741"/>
    </source>
</evidence>
<evidence type="ECO:0000256" key="6">
    <source>
        <dbReference type="SAM" id="Phobius"/>
    </source>
</evidence>
<dbReference type="PROSITE" id="PS50889">
    <property type="entry name" value="S4"/>
    <property type="match status" value="1"/>
</dbReference>
<dbReference type="OrthoDB" id="9807790at2"/>
<organism evidence="8 9">
    <name type="scientific">Parablautia intestinalis</name>
    <dbReference type="NCBI Taxonomy" id="2320100"/>
    <lineage>
        <taxon>Bacteria</taxon>
        <taxon>Bacillati</taxon>
        <taxon>Bacillota</taxon>
        <taxon>Clostridia</taxon>
        <taxon>Lachnospirales</taxon>
        <taxon>Lachnospiraceae</taxon>
        <taxon>Parablautia</taxon>
    </lineage>
</organism>
<dbReference type="GO" id="GO:0003677">
    <property type="term" value="F:DNA binding"/>
    <property type="evidence" value="ECO:0007669"/>
    <property type="project" value="InterPro"/>
</dbReference>
<dbReference type="NCBIfam" id="TIGR03928">
    <property type="entry name" value="T7_EssCb_Firm"/>
    <property type="match status" value="1"/>
</dbReference>
<dbReference type="GO" id="GO:0003723">
    <property type="term" value="F:RNA binding"/>
    <property type="evidence" value="ECO:0007669"/>
    <property type="project" value="UniProtKB-KW"/>
</dbReference>
<dbReference type="PANTHER" id="PTHR22683">
    <property type="entry name" value="SPORULATION PROTEIN RELATED"/>
    <property type="match status" value="1"/>
</dbReference>
<evidence type="ECO:0000256" key="3">
    <source>
        <dbReference type="ARBA" id="ARBA00022840"/>
    </source>
</evidence>
<keyword evidence="6" id="KW-1133">Transmembrane helix</keyword>
<keyword evidence="3 5" id="KW-0067">ATP-binding</keyword>
<dbReference type="PROSITE" id="PS50901">
    <property type="entry name" value="FTSK"/>
    <property type="match status" value="2"/>
</dbReference>
<dbReference type="InterPro" id="IPR002543">
    <property type="entry name" value="FtsK_dom"/>
</dbReference>
<dbReference type="InterPro" id="IPR008984">
    <property type="entry name" value="SMAD_FHA_dom_sf"/>
</dbReference>
<dbReference type="RefSeq" id="WP_120469403.1">
    <property type="nucleotide sequence ID" value="NZ_RAYQ01000010.1"/>
</dbReference>
<dbReference type="EMBL" id="RAYQ01000010">
    <property type="protein sequence ID" value="RKI91277.1"/>
    <property type="molecule type" value="Genomic_DNA"/>
</dbReference>
<dbReference type="Gene3D" id="3.40.50.300">
    <property type="entry name" value="P-loop containing nucleotide triphosphate hydrolases"/>
    <property type="match status" value="2"/>
</dbReference>
<feature type="domain" description="FtsK" evidence="7">
    <location>
        <begin position="1027"/>
        <end position="1207"/>
    </location>
</feature>
<dbReference type="InterPro" id="IPR003593">
    <property type="entry name" value="AAA+_ATPase"/>
</dbReference>
<feature type="transmembrane region" description="Helical" evidence="6">
    <location>
        <begin position="285"/>
        <end position="306"/>
    </location>
</feature>
<keyword evidence="2 5" id="KW-0547">Nucleotide-binding</keyword>
<sequence length="1533" mass="174012">MGIGKEEERGGRVLLVFGSFACSRIHLLSGTTGSKRVVLAAKEMGIEEDVIIRLEWNETFCQLEEKELRENSPFYYYTKTGEELLILLSKEMNSLLTDGRILPGQREKILIGSGYKNQIFYECFSLVREVHAEILYMDGEFTVSRPEVEGVYVNGRILNRQVRLKSGDCVEVYGLHILVLKGMLVCVSFCGTCRTAMGRDRLENKGRLTEKYFKEGNAGKWIERRCAGEEELHTGGVEITLPEKPERRQRESLFLSLGPTLTMVLPVLLMAQLGSRFMEGTGRSFYYMSVIMSGSSALLALFWGMVNHGYRERMRKRENREREHQYMEYLEGIESYLSGCMEENRVILEKRYPPFWVFLGEENGAAVLSWNRYYRQKDFLCLRIGKGDIPFQIKVKLSGTQKNIVQGKLTERAWELMQKYKYMDKAPVEVDLYENRQIGITGEEREKVLIQLLMQIMNCLCYTEVKTVCFYDEEKMTDGEIAGCLKWMPHSWSGDRKVRFLAGNEKEAARILPVLTKELKREQEQTKNERRIPWYIVVVLHEELIAGEPLYRYLTQPGGKYPVSAVFLGEKRENLPKSCRYFIRKEGAEGEILSLGSEQVVRKKITLETCSSIAAGEYVRKVTGIRVRETEIDGQMPQQVRFLQMYDCGRVEELQSERRWQLARCEERLKVPIGCRAGGCKVSLDVHEKFHGPHGLIAGTTGSGKSELLQTYLLSVAVSFSPLDVNFFMIDYKGGGTGNALMGLPHCAGVISNLSGSQIKRAMSAITSENKRRQRLLSRFQVNHIDAYTKLWREGKGDEPMPHLILVVDEFAELKKEEPEFMQEIISLAQVGRSLGVHLILATQKPAGTVDDKIWSNARFRLCLRVQDKQDSMDMLHNGDAALLTSPGQCYLQIGNHEYYELFQTGYCGGRYVEEKEAKTRAALIENTGQRLEIPGKEAKAAADNRQSQMDILAGYINYTAAKMGYGKAKALWLPELPEKVFIEDLIGKFGGSFQTDEKNGQENAGSGAAGVSLILGLYDDPGNQLQQILTYEPYVQGNLAVCGGPSTGKTTLLKTILWQLATFYRPQESLFMVADMGQESLSCFLAMPNCLAALKKKEDRDIFFHHLERLFMERQKLLSGVNVLQYNKSEKGKLAQIFLVIDNFGSFYKVLEEKQEEFFLKLVSQGLSLGFYLVLSAAGAGEIGGRIFEKMKTTLSFEMSDRFQYGDILRQYYLPVLPKANQKGRGLCRVKENVLEFQAALAGAEQDYGYAETVKEAGRKREEFLKRQGRCLPEKFPVIPEKAEYGKMADDFCWNKGEIPLGYCLSSGEICGISMENTACFLISGEERTGRRTLLRCLIEGALCRQNEVVVLDTGRRFQNLHKRERLTILTGEEEMEKWQMDFSEEGHEKDNDSSVLEAGLQIKDRQERPVSVFISDMGSFCRFLYSSGQRREERITFWERAAMGKGKIAFLTGIYHPAKDYEAAGTGFFGKFTSWQQGICLGGNVAAQRALSFDDLSYAKQNQKEPAGIGYYKEGVGKEILRVRAPVFTED</sequence>
<dbReference type="PANTHER" id="PTHR22683:SF1">
    <property type="entry name" value="TYPE VII SECRETION SYSTEM PROTEIN ESSC"/>
    <property type="match status" value="1"/>
</dbReference>
<feature type="binding site" evidence="5">
    <location>
        <begin position="699"/>
        <end position="706"/>
    </location>
    <ligand>
        <name>ATP</name>
        <dbReference type="ChEBI" id="CHEBI:30616"/>
    </ligand>
</feature>
<comment type="caution">
    <text evidence="8">The sequence shown here is derived from an EMBL/GenBank/DDBJ whole genome shotgun (WGS) entry which is preliminary data.</text>
</comment>
<feature type="transmembrane region" description="Helical" evidence="6">
    <location>
        <begin position="253"/>
        <end position="273"/>
    </location>
</feature>
<dbReference type="SUPFAM" id="SSF49879">
    <property type="entry name" value="SMAD/FHA domain"/>
    <property type="match status" value="1"/>
</dbReference>
<evidence type="ECO:0000259" key="7">
    <source>
        <dbReference type="PROSITE" id="PS50901"/>
    </source>
</evidence>
<dbReference type="InterPro" id="IPR027417">
    <property type="entry name" value="P-loop_NTPase"/>
</dbReference>
<gene>
    <name evidence="8" type="primary">essC</name>
    <name evidence="8" type="ORF">D7V94_10205</name>
</gene>
<dbReference type="InterPro" id="IPR023839">
    <property type="entry name" value="Firmicutes_EssC_C"/>
</dbReference>
<name>A0A3A9AIR3_9FIRM</name>
<evidence type="ECO:0000256" key="5">
    <source>
        <dbReference type="PROSITE-ProRule" id="PRU00289"/>
    </source>
</evidence>
<dbReference type="CDD" id="cd00060">
    <property type="entry name" value="FHA"/>
    <property type="match status" value="1"/>
</dbReference>
<feature type="domain" description="FtsK" evidence="7">
    <location>
        <begin position="679"/>
        <end position="873"/>
    </location>
</feature>
<dbReference type="Gene3D" id="2.60.200.20">
    <property type="match status" value="1"/>
</dbReference>
<keyword evidence="6" id="KW-0472">Membrane</keyword>
<evidence type="ECO:0000256" key="1">
    <source>
        <dbReference type="ARBA" id="ARBA00022737"/>
    </source>
</evidence>
<proteinExistence type="predicted"/>
<accession>A0A3A9AIR3</accession>
<dbReference type="Proteomes" id="UP000280696">
    <property type="component" value="Unassembled WGS sequence"/>
</dbReference>
<dbReference type="InterPro" id="IPR050206">
    <property type="entry name" value="FtsK/SpoIIIE/SftA"/>
</dbReference>
<evidence type="ECO:0000256" key="4">
    <source>
        <dbReference type="PROSITE-ProRule" id="PRU00182"/>
    </source>
</evidence>
<dbReference type="Pfam" id="PF01580">
    <property type="entry name" value="FtsK_SpoIIIE"/>
    <property type="match status" value="2"/>
</dbReference>
<dbReference type="SUPFAM" id="SSF52540">
    <property type="entry name" value="P-loop containing nucleoside triphosphate hydrolases"/>
    <property type="match status" value="2"/>
</dbReference>
<protein>
    <submittedName>
        <fullName evidence="8">Type VII secretion protein EssC</fullName>
    </submittedName>
</protein>
<keyword evidence="9" id="KW-1185">Reference proteome</keyword>
<keyword evidence="6" id="KW-0812">Transmembrane</keyword>
<dbReference type="GO" id="GO:0005524">
    <property type="term" value="F:ATP binding"/>
    <property type="evidence" value="ECO:0007669"/>
    <property type="project" value="UniProtKB-UniRule"/>
</dbReference>
<reference evidence="8 9" key="1">
    <citation type="submission" date="2018-09" db="EMBL/GenBank/DDBJ databases">
        <title>Murine metabolic-syndrome-specific gut microbial biobank.</title>
        <authorList>
            <person name="Liu C."/>
        </authorList>
    </citation>
    <scope>NUCLEOTIDE SEQUENCE [LARGE SCALE GENOMIC DNA]</scope>
    <source>
        <strain evidence="8 9">0.1xD8-82</strain>
    </source>
</reference>
<evidence type="ECO:0000313" key="8">
    <source>
        <dbReference type="EMBL" id="RKI91277.1"/>
    </source>
</evidence>
<dbReference type="GO" id="GO:0016020">
    <property type="term" value="C:membrane"/>
    <property type="evidence" value="ECO:0007669"/>
    <property type="project" value="UniProtKB-SubCell"/>
</dbReference>
<keyword evidence="4" id="KW-0694">RNA-binding</keyword>
<evidence type="ECO:0000313" key="9">
    <source>
        <dbReference type="Proteomes" id="UP000280696"/>
    </source>
</evidence>
<keyword evidence="1" id="KW-0677">Repeat</keyword>
<dbReference type="CDD" id="cd01127">
    <property type="entry name" value="TrwB_TraG_TraD_VirD4"/>
    <property type="match status" value="1"/>
</dbReference>
<dbReference type="SMART" id="SM00382">
    <property type="entry name" value="AAA"/>
    <property type="match status" value="2"/>
</dbReference>
<feature type="binding site" evidence="5">
    <location>
        <begin position="1044"/>
        <end position="1051"/>
    </location>
    <ligand>
        <name>ATP</name>
        <dbReference type="ChEBI" id="CHEBI:30616"/>
    </ligand>
</feature>